<gene>
    <name evidence="1" type="ORF">OCOJLMKI_1355</name>
</gene>
<protein>
    <submittedName>
        <fullName evidence="1">Uncharacterized protein</fullName>
    </submittedName>
</protein>
<dbReference type="EMBL" id="BPQP01000019">
    <property type="protein sequence ID" value="GJD94153.1"/>
    <property type="molecule type" value="Genomic_DNA"/>
</dbReference>
<keyword evidence="2" id="KW-1185">Reference proteome</keyword>
<organism evidence="1 2">
    <name type="scientific">Methylobacterium iners</name>
    <dbReference type="NCBI Taxonomy" id="418707"/>
    <lineage>
        <taxon>Bacteria</taxon>
        <taxon>Pseudomonadati</taxon>
        <taxon>Pseudomonadota</taxon>
        <taxon>Alphaproteobacteria</taxon>
        <taxon>Hyphomicrobiales</taxon>
        <taxon>Methylobacteriaceae</taxon>
        <taxon>Methylobacterium</taxon>
    </lineage>
</organism>
<sequence length="201" mass="22043">MNAVTSLSEIQRPTFTVSELDAIRAEFYNHAEYICLRDFGISREHWPEIEAHAGVLTGIRAGRGVDRAYLDPEGEFHLGCEAFEEDGHTVADLVLWRPELPGDFATVIGAAVGLGLSQVRNPATYAYGWPLLVHRTPLKWLQAGCRGVVVLDRDSAPGWLAEAPGQIAAEDIEHGRELARMLHGYFDPEKIVRPAVTGSAA</sequence>
<evidence type="ECO:0000313" key="1">
    <source>
        <dbReference type="EMBL" id="GJD94153.1"/>
    </source>
</evidence>
<comment type="caution">
    <text evidence="1">The sequence shown here is derived from an EMBL/GenBank/DDBJ whole genome shotgun (WGS) entry which is preliminary data.</text>
</comment>
<dbReference type="RefSeq" id="WP_238243339.1">
    <property type="nucleotide sequence ID" value="NZ_BPQP01000019.1"/>
</dbReference>
<reference evidence="1" key="2">
    <citation type="submission" date="2021-08" db="EMBL/GenBank/DDBJ databases">
        <authorList>
            <person name="Tani A."/>
            <person name="Ola A."/>
            <person name="Ogura Y."/>
            <person name="Katsura K."/>
            <person name="Hayashi T."/>
        </authorList>
    </citation>
    <scope>NUCLEOTIDE SEQUENCE</scope>
    <source>
        <strain evidence="1">DSM 19015</strain>
    </source>
</reference>
<accession>A0ABQ4RVH6</accession>
<dbReference type="Proteomes" id="UP001055125">
    <property type="component" value="Unassembled WGS sequence"/>
</dbReference>
<name>A0ABQ4RVH6_9HYPH</name>
<reference evidence="1" key="1">
    <citation type="journal article" date="2021" name="Front. Microbiol.">
        <title>Comprehensive Comparative Genomics and Phenotyping of Methylobacterium Species.</title>
        <authorList>
            <person name="Alessa O."/>
            <person name="Ogura Y."/>
            <person name="Fujitani Y."/>
            <person name="Takami H."/>
            <person name="Hayashi T."/>
            <person name="Sahin N."/>
            <person name="Tani A."/>
        </authorList>
    </citation>
    <scope>NUCLEOTIDE SEQUENCE</scope>
    <source>
        <strain evidence="1">DSM 19015</strain>
    </source>
</reference>
<proteinExistence type="predicted"/>
<evidence type="ECO:0000313" key="2">
    <source>
        <dbReference type="Proteomes" id="UP001055125"/>
    </source>
</evidence>